<dbReference type="SUPFAM" id="SSF46689">
    <property type="entry name" value="Homeodomain-like"/>
    <property type="match status" value="1"/>
</dbReference>
<evidence type="ECO:0000256" key="2">
    <source>
        <dbReference type="ARBA" id="ARBA00023125"/>
    </source>
</evidence>
<dbReference type="Proteomes" id="UP001235712">
    <property type="component" value="Unassembled WGS sequence"/>
</dbReference>
<proteinExistence type="predicted"/>
<gene>
    <name evidence="6" type="ORF">J2S57_002242</name>
</gene>
<evidence type="ECO:0000256" key="4">
    <source>
        <dbReference type="PROSITE-ProRule" id="PRU00335"/>
    </source>
</evidence>
<dbReference type="InterPro" id="IPR001647">
    <property type="entry name" value="HTH_TetR"/>
</dbReference>
<dbReference type="Pfam" id="PF00440">
    <property type="entry name" value="TetR_N"/>
    <property type="match status" value="1"/>
</dbReference>
<feature type="domain" description="HTH tetR-type" evidence="5">
    <location>
        <begin position="16"/>
        <end position="77"/>
    </location>
</feature>
<keyword evidence="1" id="KW-0805">Transcription regulation</keyword>
<keyword evidence="7" id="KW-1185">Reference proteome</keyword>
<comment type="caution">
    <text evidence="6">The sequence shown here is derived from an EMBL/GenBank/DDBJ whole genome shotgun (WGS) entry which is preliminary data.</text>
</comment>
<evidence type="ECO:0000256" key="3">
    <source>
        <dbReference type="ARBA" id="ARBA00023163"/>
    </source>
</evidence>
<dbReference type="InterPro" id="IPR036271">
    <property type="entry name" value="Tet_transcr_reg_TetR-rel_C_sf"/>
</dbReference>
<name>A0ABT9P1D9_9ACTN</name>
<dbReference type="PROSITE" id="PS50977">
    <property type="entry name" value="HTH_TETR_2"/>
    <property type="match status" value="1"/>
</dbReference>
<dbReference type="PANTHER" id="PTHR30055:SF220">
    <property type="entry name" value="TETR-FAMILY REGULATORY PROTEIN"/>
    <property type="match status" value="1"/>
</dbReference>
<dbReference type="SUPFAM" id="SSF48498">
    <property type="entry name" value="Tetracyclin repressor-like, C-terminal domain"/>
    <property type="match status" value="1"/>
</dbReference>
<dbReference type="InterPro" id="IPR009057">
    <property type="entry name" value="Homeodomain-like_sf"/>
</dbReference>
<organism evidence="6 7">
    <name type="scientific">Kineosporia succinea</name>
    <dbReference type="NCBI Taxonomy" id="84632"/>
    <lineage>
        <taxon>Bacteria</taxon>
        <taxon>Bacillati</taxon>
        <taxon>Actinomycetota</taxon>
        <taxon>Actinomycetes</taxon>
        <taxon>Kineosporiales</taxon>
        <taxon>Kineosporiaceae</taxon>
        <taxon>Kineosporia</taxon>
    </lineage>
</organism>
<feature type="DNA-binding region" description="H-T-H motif" evidence="4">
    <location>
        <begin position="40"/>
        <end position="59"/>
    </location>
</feature>
<evidence type="ECO:0000313" key="7">
    <source>
        <dbReference type="Proteomes" id="UP001235712"/>
    </source>
</evidence>
<dbReference type="PANTHER" id="PTHR30055">
    <property type="entry name" value="HTH-TYPE TRANSCRIPTIONAL REGULATOR RUTR"/>
    <property type="match status" value="1"/>
</dbReference>
<evidence type="ECO:0000313" key="6">
    <source>
        <dbReference type="EMBL" id="MDP9826493.1"/>
    </source>
</evidence>
<protein>
    <submittedName>
        <fullName evidence="6">AcrR family transcriptional regulator</fullName>
    </submittedName>
</protein>
<evidence type="ECO:0000256" key="1">
    <source>
        <dbReference type="ARBA" id="ARBA00023015"/>
    </source>
</evidence>
<accession>A0ABT9P1D9</accession>
<dbReference type="RefSeq" id="WP_307241331.1">
    <property type="nucleotide sequence ID" value="NZ_JAUSQZ010000001.1"/>
</dbReference>
<dbReference type="InterPro" id="IPR025996">
    <property type="entry name" value="MT1864/Rv1816-like_C"/>
</dbReference>
<dbReference type="Gene3D" id="1.10.357.10">
    <property type="entry name" value="Tetracycline Repressor, domain 2"/>
    <property type="match status" value="1"/>
</dbReference>
<dbReference type="InterPro" id="IPR050109">
    <property type="entry name" value="HTH-type_TetR-like_transc_reg"/>
</dbReference>
<reference evidence="6 7" key="1">
    <citation type="submission" date="2023-07" db="EMBL/GenBank/DDBJ databases">
        <title>Sequencing the genomes of 1000 actinobacteria strains.</title>
        <authorList>
            <person name="Klenk H.-P."/>
        </authorList>
    </citation>
    <scope>NUCLEOTIDE SEQUENCE [LARGE SCALE GENOMIC DNA]</scope>
    <source>
        <strain evidence="6 7">DSM 44388</strain>
    </source>
</reference>
<dbReference type="Pfam" id="PF13305">
    <property type="entry name" value="TetR_C_33"/>
    <property type="match status" value="1"/>
</dbReference>
<evidence type="ECO:0000259" key="5">
    <source>
        <dbReference type="PROSITE" id="PS50977"/>
    </source>
</evidence>
<keyword evidence="2 4" id="KW-0238">DNA-binding</keyword>
<sequence>MRKEQVRARNRRGEGARLREEIVEAAVELMDASGDGRGVTLRSVARRVGIAAPSIYPHFPDREAVLLAVVHRSFAQLEADLLAARGPSGPRHRLEAVCTAYLDFAAGHPERYRTMFGGGGDPAGVTGTLRRCLEDCGAPDPAVDAVALWLGLHGLAHQRAVLPHFRWPAGITSDLVRTLARLTG</sequence>
<dbReference type="EMBL" id="JAUSQZ010000001">
    <property type="protein sequence ID" value="MDP9826493.1"/>
    <property type="molecule type" value="Genomic_DNA"/>
</dbReference>
<keyword evidence="3" id="KW-0804">Transcription</keyword>